<feature type="compositionally biased region" description="Gly residues" evidence="2">
    <location>
        <begin position="52"/>
        <end position="79"/>
    </location>
</feature>
<evidence type="ECO:0000313" key="5">
    <source>
        <dbReference type="Proteomes" id="UP001231189"/>
    </source>
</evidence>
<comment type="caution">
    <text evidence="4">The sequence shown here is derived from an EMBL/GenBank/DDBJ whole genome shotgun (WGS) entry which is preliminary data.</text>
</comment>
<evidence type="ECO:0000313" key="4">
    <source>
        <dbReference type="EMBL" id="KAK1660778.1"/>
    </source>
</evidence>
<feature type="compositionally biased region" description="Basic and acidic residues" evidence="2">
    <location>
        <begin position="450"/>
        <end position="460"/>
    </location>
</feature>
<accession>A0AAD8SM01</accession>
<keyword evidence="5" id="KW-1185">Reference proteome</keyword>
<evidence type="ECO:0000256" key="2">
    <source>
        <dbReference type="SAM" id="MobiDB-lite"/>
    </source>
</evidence>
<dbReference type="AlphaFoldDB" id="A0AAD8SM01"/>
<keyword evidence="1" id="KW-0863">Zinc-finger</keyword>
<feature type="region of interest" description="Disordered" evidence="2">
    <location>
        <begin position="1"/>
        <end position="153"/>
    </location>
</feature>
<dbReference type="EMBL" id="JAUUTY010000003">
    <property type="protein sequence ID" value="KAK1660778.1"/>
    <property type="molecule type" value="Genomic_DNA"/>
</dbReference>
<organism evidence="4 5">
    <name type="scientific">Lolium multiflorum</name>
    <name type="common">Italian ryegrass</name>
    <name type="synonym">Lolium perenne subsp. multiflorum</name>
    <dbReference type="NCBI Taxonomy" id="4521"/>
    <lineage>
        <taxon>Eukaryota</taxon>
        <taxon>Viridiplantae</taxon>
        <taxon>Streptophyta</taxon>
        <taxon>Embryophyta</taxon>
        <taxon>Tracheophyta</taxon>
        <taxon>Spermatophyta</taxon>
        <taxon>Magnoliopsida</taxon>
        <taxon>Liliopsida</taxon>
        <taxon>Poales</taxon>
        <taxon>Poaceae</taxon>
        <taxon>BOP clade</taxon>
        <taxon>Pooideae</taxon>
        <taxon>Poodae</taxon>
        <taxon>Poeae</taxon>
        <taxon>Poeae Chloroplast Group 2 (Poeae type)</taxon>
        <taxon>Loliodinae</taxon>
        <taxon>Loliinae</taxon>
        <taxon>Lolium</taxon>
    </lineage>
</organism>
<feature type="compositionally biased region" description="Polar residues" evidence="2">
    <location>
        <begin position="413"/>
        <end position="427"/>
    </location>
</feature>
<dbReference type="Proteomes" id="UP001231189">
    <property type="component" value="Unassembled WGS sequence"/>
</dbReference>
<dbReference type="Gene3D" id="4.10.60.10">
    <property type="entry name" value="Zinc finger, CCHC-type"/>
    <property type="match status" value="1"/>
</dbReference>
<dbReference type="InterPro" id="IPR001878">
    <property type="entry name" value="Znf_CCHC"/>
</dbReference>
<feature type="compositionally biased region" description="Acidic residues" evidence="2">
    <location>
        <begin position="352"/>
        <end position="363"/>
    </location>
</feature>
<keyword evidence="1" id="KW-0862">Zinc</keyword>
<feature type="region of interest" description="Disordered" evidence="2">
    <location>
        <begin position="405"/>
        <end position="475"/>
    </location>
</feature>
<keyword evidence="1" id="KW-0479">Metal-binding</keyword>
<dbReference type="SUPFAM" id="SSF57756">
    <property type="entry name" value="Retrovirus zinc finger-like domains"/>
    <property type="match status" value="1"/>
</dbReference>
<dbReference type="GO" id="GO:0008270">
    <property type="term" value="F:zinc ion binding"/>
    <property type="evidence" value="ECO:0007669"/>
    <property type="project" value="UniProtKB-KW"/>
</dbReference>
<dbReference type="PROSITE" id="PS50158">
    <property type="entry name" value="ZF_CCHC"/>
    <property type="match status" value="1"/>
</dbReference>
<feature type="compositionally biased region" description="Basic and acidic residues" evidence="2">
    <location>
        <begin position="80"/>
        <end position="93"/>
    </location>
</feature>
<protein>
    <recommendedName>
        <fullName evidence="3">CCHC-type domain-containing protein</fullName>
    </recommendedName>
</protein>
<feature type="compositionally biased region" description="Basic and acidic residues" evidence="2">
    <location>
        <begin position="373"/>
        <end position="386"/>
    </location>
</feature>
<dbReference type="PANTHER" id="PTHR33170">
    <property type="entry name" value="DUF4283 DOMAIN-CONTAINING PROTEIN-RELATED"/>
    <property type="match status" value="1"/>
</dbReference>
<feature type="domain" description="CCHC-type" evidence="3">
    <location>
        <begin position="169"/>
        <end position="182"/>
    </location>
</feature>
<evidence type="ECO:0000256" key="1">
    <source>
        <dbReference type="PROSITE-ProRule" id="PRU00047"/>
    </source>
</evidence>
<dbReference type="SMART" id="SM00343">
    <property type="entry name" value="ZnF_C2HC"/>
    <property type="match status" value="2"/>
</dbReference>
<gene>
    <name evidence="4" type="ORF">QYE76_048937</name>
</gene>
<name>A0AAD8SM01_LOLMU</name>
<sequence length="811" mass="88773">MQDPNAPPHHLLRRIPPPTPLSRSFVEALMDRGGDDGRKRRLDEPGWRAAGVGYGRRAGGGRDGGSGGRQEGGGRGDGGWQDRDGGRRKDQGRFEAGYRYQDGDQGYRYQESGREDWDAPPPSQGDRGPRAQAKVKGKKNAGSITGAAAQKGKNKVGQAKARALAAGECFMCGREGHYQSECQFEPLCVICSCEGHSSASCPGRGRMLRLQSMGHVITDGGFFNIDVEPLRAGQGARESFTAVIKFKDEPLPEDKLSEELNLLVDDLWDWQETEIREAFLAPKPNLVLPSTWVRLTGVPEVLMTKERLMAAFVMVFVNGEGYTVMLQAEAEPCGGAGGSHGGPPPPPRSDSDDVDSDEISSDDEWNKHRKKSTGQDKEKGKEKELGAGKSMTKVVMDSALAHGRGSLDATEGSLVSTETDSQVTDPVSSWVAESPSMGGPPSKIASMDSPARESVVDKQDWVVTDSEEDGDSRGDTVVALATKKDLVFESMVDVPLVQGRRSMAIMYARKKKEVVAAVRKSGRHDGADAGTPALEKAHRLAAEKNLENGKDKAKFLKGWGANLGKEKRDFRAELLRRVGELDSIADSTGLDDEGWALRYHLEDQLVHMDEVEEEYWRQCSRLQWTLKGDACTAYFHAIANGRRRKCMIPCLRVDDIEICDQKGLIDHIYSLYSGLMGAEGEQRVLSLGPGLSDEAAKISQEENLALEITFTPEELDDVLHSIKQDSAPGLDGFPVLFFKKFCRTLKGPILQILNNFALGRVDIARLNFSIISLIPKVKEADDIKQFQPIALINVIFMFIAKAYAMKLGPLA</sequence>
<feature type="region of interest" description="Disordered" evidence="2">
    <location>
        <begin position="333"/>
        <end position="391"/>
    </location>
</feature>
<dbReference type="InterPro" id="IPR036875">
    <property type="entry name" value="Znf_CCHC_sf"/>
</dbReference>
<reference evidence="4" key="1">
    <citation type="submission" date="2023-07" db="EMBL/GenBank/DDBJ databases">
        <title>A chromosome-level genome assembly of Lolium multiflorum.</title>
        <authorList>
            <person name="Chen Y."/>
            <person name="Copetti D."/>
            <person name="Kolliker R."/>
            <person name="Studer B."/>
        </authorList>
    </citation>
    <scope>NUCLEOTIDE SEQUENCE</scope>
    <source>
        <strain evidence="4">02402/16</strain>
        <tissue evidence="4">Leaf</tissue>
    </source>
</reference>
<dbReference type="GO" id="GO:0003676">
    <property type="term" value="F:nucleic acid binding"/>
    <property type="evidence" value="ECO:0007669"/>
    <property type="project" value="InterPro"/>
</dbReference>
<feature type="compositionally biased region" description="Basic and acidic residues" evidence="2">
    <location>
        <begin position="29"/>
        <end position="46"/>
    </location>
</feature>
<evidence type="ECO:0000259" key="3">
    <source>
        <dbReference type="PROSITE" id="PS50158"/>
    </source>
</evidence>
<proteinExistence type="predicted"/>